<feature type="domain" description="LUD" evidence="1">
    <location>
        <begin position="13"/>
        <end position="207"/>
    </location>
</feature>
<name>A0ABR7IN04_9CLOT</name>
<dbReference type="PIRSF" id="PIRSF020269">
    <property type="entry name" value="DUF1121"/>
    <property type="match status" value="1"/>
</dbReference>
<dbReference type="Pfam" id="PF02589">
    <property type="entry name" value="LUD_dom"/>
    <property type="match status" value="1"/>
</dbReference>
<proteinExistence type="predicted"/>
<gene>
    <name evidence="2" type="ORF">H8Z77_00475</name>
</gene>
<evidence type="ECO:0000259" key="1">
    <source>
        <dbReference type="Pfam" id="PF02589"/>
    </source>
</evidence>
<comment type="caution">
    <text evidence="2">The sequence shown here is derived from an EMBL/GenBank/DDBJ whole genome shotgun (WGS) entry which is preliminary data.</text>
</comment>
<evidence type="ECO:0000313" key="2">
    <source>
        <dbReference type="EMBL" id="MBC5786505.1"/>
    </source>
</evidence>
<dbReference type="SUPFAM" id="SSF100950">
    <property type="entry name" value="NagB/RpiA/CoA transferase-like"/>
    <property type="match status" value="1"/>
</dbReference>
<dbReference type="InterPro" id="IPR003741">
    <property type="entry name" value="LUD_dom"/>
</dbReference>
<reference evidence="2 3" key="1">
    <citation type="submission" date="2020-08" db="EMBL/GenBank/DDBJ databases">
        <title>Genome public.</title>
        <authorList>
            <person name="Liu C."/>
            <person name="Sun Q."/>
        </authorList>
    </citation>
    <scope>NUCLEOTIDE SEQUENCE [LARGE SCALE GENOMIC DNA]</scope>
    <source>
        <strain evidence="2 3">NSJ-27</strain>
    </source>
</reference>
<keyword evidence="3" id="KW-1185">Reference proteome</keyword>
<organism evidence="2 3">
    <name type="scientific">Clostridium facile</name>
    <dbReference type="NCBI Taxonomy" id="2763035"/>
    <lineage>
        <taxon>Bacteria</taxon>
        <taxon>Bacillati</taxon>
        <taxon>Bacillota</taxon>
        <taxon>Clostridia</taxon>
        <taxon>Eubacteriales</taxon>
        <taxon>Clostridiaceae</taxon>
        <taxon>Clostridium</taxon>
    </lineage>
</organism>
<dbReference type="RefSeq" id="WP_186995821.1">
    <property type="nucleotide sequence ID" value="NZ_JACOQK010000001.1"/>
</dbReference>
<dbReference type="PANTHER" id="PTHR36179:SF2">
    <property type="entry name" value="LUD DOMAIN-CONTAINING PROTEIN"/>
    <property type="match status" value="1"/>
</dbReference>
<dbReference type="Gene3D" id="3.40.50.10420">
    <property type="entry name" value="NagB/RpiA/CoA transferase-like"/>
    <property type="match status" value="1"/>
</dbReference>
<dbReference type="EMBL" id="JACOQK010000001">
    <property type="protein sequence ID" value="MBC5786505.1"/>
    <property type="molecule type" value="Genomic_DNA"/>
</dbReference>
<protein>
    <submittedName>
        <fullName evidence="2">Lactate utilization protein</fullName>
    </submittedName>
</protein>
<dbReference type="Proteomes" id="UP000649151">
    <property type="component" value="Unassembled WGS sequence"/>
</dbReference>
<dbReference type="PANTHER" id="PTHR36179">
    <property type="entry name" value="LUD_DOM DOMAIN-CONTAINING PROTEIN"/>
    <property type="match status" value="1"/>
</dbReference>
<sequence length="213" mass="24017">MNQWVENLKQLRIEKTIRNLEKNRMKAYHITNKEQLFNTLDELVQDGEKVCFGGSCTLEETGVLDYLKSRNIELKDRNVPGLTPEQVQSVMAEAFTADTYFASSNAVTEDGILYNVDGRGNRVAAMIYGPKSVILIVGYNKIVPTMQDAINRMEKIAAPANTMRLSCNTPCVKTGECMHCHSEDRVCCAYVALAHQRIKDRIKVLILDDSYGF</sequence>
<dbReference type="InterPro" id="IPR037171">
    <property type="entry name" value="NagB/RpiA_transferase-like"/>
</dbReference>
<evidence type="ECO:0000313" key="3">
    <source>
        <dbReference type="Proteomes" id="UP000649151"/>
    </source>
</evidence>
<accession>A0ABR7IN04</accession>
<dbReference type="InterPro" id="IPR009501">
    <property type="entry name" value="UCP020269"/>
</dbReference>
<dbReference type="InterPro" id="IPR024185">
    <property type="entry name" value="FTHF_cligase-like_sf"/>
</dbReference>